<organism evidence="1 2">
    <name type="scientific">Flavobacterium araucananum</name>
    <dbReference type="NCBI Taxonomy" id="946678"/>
    <lineage>
        <taxon>Bacteria</taxon>
        <taxon>Pseudomonadati</taxon>
        <taxon>Bacteroidota</taxon>
        <taxon>Flavobacteriia</taxon>
        <taxon>Flavobacteriales</taxon>
        <taxon>Flavobacteriaceae</taxon>
        <taxon>Flavobacterium</taxon>
    </lineage>
</organism>
<evidence type="ECO:0000313" key="2">
    <source>
        <dbReference type="Proteomes" id="UP000214684"/>
    </source>
</evidence>
<reference evidence="1 2" key="1">
    <citation type="submission" date="2016-11" db="EMBL/GenBank/DDBJ databases">
        <title>Whole genomes of Flavobacteriaceae.</title>
        <authorList>
            <person name="Stine C."/>
            <person name="Li C."/>
            <person name="Tadesse D."/>
        </authorList>
    </citation>
    <scope>NUCLEOTIDE SEQUENCE [LARGE SCALE GENOMIC DNA]</scope>
    <source>
        <strain evidence="1 2">DSM 24704</strain>
    </source>
</reference>
<accession>A0A227NT91</accession>
<dbReference type="AlphaFoldDB" id="A0A227NT91"/>
<dbReference type="OrthoDB" id="1370255at2"/>
<keyword evidence="2" id="KW-1185">Reference proteome</keyword>
<dbReference type="Proteomes" id="UP000214684">
    <property type="component" value="Unassembled WGS sequence"/>
</dbReference>
<sequence length="243" mass="28374">MKNLHNIPQIISEAKIVNHPIDFKWNRKKMEKLMDPLEGHKDLEIALSHINHKAAIGLTAALLEWVHWRFKGYTSPINDIEKRIEALWCSMYNPEQTKPLLFDLDLEIPTQGSINGPLWTAVMNVRMVDVKYRKGSYFLQTEILGLILLARHVTPRKKIFDKWFITIMTDLNRLFPCQYGYKNLDETDEAIYDSSNDPMICRAFFFDPEFVYTSENVENAIHDFIANLDQKANPFLQLSRKAS</sequence>
<dbReference type="EMBL" id="MUGS01000051">
    <property type="protein sequence ID" value="OXG00869.1"/>
    <property type="molecule type" value="Genomic_DNA"/>
</dbReference>
<evidence type="ECO:0000313" key="1">
    <source>
        <dbReference type="EMBL" id="OXG00869.1"/>
    </source>
</evidence>
<name>A0A227NT91_9FLAO</name>
<dbReference type="RefSeq" id="WP_089481220.1">
    <property type="nucleotide sequence ID" value="NZ_MUGS01000051.1"/>
</dbReference>
<protein>
    <submittedName>
        <fullName evidence="1">Uncharacterized protein</fullName>
    </submittedName>
</protein>
<comment type="caution">
    <text evidence="1">The sequence shown here is derived from an EMBL/GenBank/DDBJ whole genome shotgun (WGS) entry which is preliminary data.</text>
</comment>
<proteinExistence type="predicted"/>
<gene>
    <name evidence="1" type="ORF">B0A64_19835</name>
</gene>